<name>A0A0W8EAB8_9ZZZZ</name>
<dbReference type="AlphaFoldDB" id="A0A0W8EAB8"/>
<feature type="domain" description="Immunoglobulin I-set" evidence="3">
    <location>
        <begin position="251"/>
        <end position="339"/>
    </location>
</feature>
<sequence length="465" mass="49194">MGSSNVTLYAKWTINQYTISFNSNGGSSVTAITQDYGTTVSEPAAPTRTGYTFAGWYSDSALTTAYTFTTMSAENITLYAKWTALPTYTVSYNGNGNTGGSAPTDSNAYYQDDTVTVLGNTGNLTKTGYTFAGWNTAANGSGDSYNAGDTFQMGTANRILYAQWSANDYYVYYTNNTGTGSQTDSNNPYNIGEIVTVLDKGSMAKEGYTFTGWNTAANGSGTAYAPAATFSMPGADVTLYAQWTAIATHAPTITVQPQDMMAAVGEQASFDVEYTGFPEPDFQWQLSTNNGRKWSNIAGANSDTYITPAATSKMNGYKYRVKLSNNLGSVISEAATLTVSAAPAAVADVSITKTGIYNLATNTVTWTITLSNSGPDAAEGVVVADNLSNNCRVLSVTTGYNYKISGKKVIFEIGTLGNGSSVEITVIEALVIRATGEVTNTATVTTTSYDPDLTNNTDTKSITIL</sequence>
<dbReference type="Gene3D" id="2.60.40.10">
    <property type="entry name" value="Immunoglobulins"/>
    <property type="match status" value="1"/>
</dbReference>
<evidence type="ECO:0000313" key="4">
    <source>
        <dbReference type="EMBL" id="KUG05377.1"/>
    </source>
</evidence>
<dbReference type="GO" id="GO:0030313">
    <property type="term" value="C:cell envelope"/>
    <property type="evidence" value="ECO:0007669"/>
    <property type="project" value="UniProtKB-SubCell"/>
</dbReference>
<dbReference type="InterPro" id="IPR013378">
    <property type="entry name" value="InlB-like_B-rpt"/>
</dbReference>
<dbReference type="InterPro" id="IPR042229">
    <property type="entry name" value="Listeria/Bacterioides_rpt_sf"/>
</dbReference>
<proteinExistence type="predicted"/>
<dbReference type="InterPro" id="IPR036179">
    <property type="entry name" value="Ig-like_dom_sf"/>
</dbReference>
<protein>
    <submittedName>
        <fullName evidence="4">Putative cell wall-binding domain</fullName>
    </submittedName>
</protein>
<dbReference type="InterPro" id="IPR047589">
    <property type="entry name" value="DUF11_rpt"/>
</dbReference>
<organism evidence="4">
    <name type="scientific">hydrocarbon metagenome</name>
    <dbReference type="NCBI Taxonomy" id="938273"/>
    <lineage>
        <taxon>unclassified sequences</taxon>
        <taxon>metagenomes</taxon>
        <taxon>ecological metagenomes</taxon>
    </lineage>
</organism>
<evidence type="ECO:0000256" key="1">
    <source>
        <dbReference type="ARBA" id="ARBA00004196"/>
    </source>
</evidence>
<feature type="domain" description="DUF11" evidence="2">
    <location>
        <begin position="348"/>
        <end position="461"/>
    </location>
</feature>
<reference evidence="4" key="1">
    <citation type="journal article" date="2015" name="Proc. Natl. Acad. Sci. U.S.A.">
        <title>Networks of energetic and metabolic interactions define dynamics in microbial communities.</title>
        <authorList>
            <person name="Embree M."/>
            <person name="Liu J.K."/>
            <person name="Al-Bassam M.M."/>
            <person name="Zengler K."/>
        </authorList>
    </citation>
    <scope>NUCLEOTIDE SEQUENCE</scope>
</reference>
<dbReference type="InterPro" id="IPR013098">
    <property type="entry name" value="Ig_I-set"/>
</dbReference>
<dbReference type="InterPro" id="IPR001434">
    <property type="entry name" value="OmcB-like_DUF11"/>
</dbReference>
<dbReference type="EMBL" id="LNQE01001817">
    <property type="protein sequence ID" value="KUG05377.1"/>
    <property type="molecule type" value="Genomic_DNA"/>
</dbReference>
<dbReference type="NCBIfam" id="TIGR01451">
    <property type="entry name" value="B_ant_repeat"/>
    <property type="match status" value="1"/>
</dbReference>
<accession>A0A0W8EAB8</accession>
<dbReference type="SUPFAM" id="SSF48726">
    <property type="entry name" value="Immunoglobulin"/>
    <property type="match status" value="1"/>
</dbReference>
<comment type="subcellular location">
    <subcellularLocation>
        <location evidence="1">Cell envelope</location>
    </subcellularLocation>
</comment>
<dbReference type="Pfam" id="PF09479">
    <property type="entry name" value="Flg_new"/>
    <property type="match status" value="3"/>
</dbReference>
<gene>
    <name evidence="4" type="ORF">ASZ90_017182</name>
</gene>
<dbReference type="Gene3D" id="2.60.40.4270">
    <property type="entry name" value="Listeria-Bacteroides repeat domain"/>
    <property type="match status" value="3"/>
</dbReference>
<dbReference type="Pfam" id="PF01345">
    <property type="entry name" value="DUF11"/>
    <property type="match status" value="1"/>
</dbReference>
<dbReference type="InterPro" id="IPR013783">
    <property type="entry name" value="Ig-like_fold"/>
</dbReference>
<dbReference type="NCBIfam" id="TIGR02543">
    <property type="entry name" value="List_Bact_rpt"/>
    <property type="match status" value="3"/>
</dbReference>
<evidence type="ECO:0000259" key="3">
    <source>
        <dbReference type="Pfam" id="PF07679"/>
    </source>
</evidence>
<dbReference type="Pfam" id="PF07679">
    <property type="entry name" value="I-set"/>
    <property type="match status" value="1"/>
</dbReference>
<comment type="caution">
    <text evidence="4">The sequence shown here is derived from an EMBL/GenBank/DDBJ whole genome shotgun (WGS) entry which is preliminary data.</text>
</comment>
<evidence type="ECO:0000259" key="2">
    <source>
        <dbReference type="Pfam" id="PF01345"/>
    </source>
</evidence>